<evidence type="ECO:0000259" key="2">
    <source>
        <dbReference type="Pfam" id="PF03478"/>
    </source>
</evidence>
<gene>
    <name evidence="3" type="ORF">OLC1_LOCUS5296</name>
</gene>
<reference evidence="3" key="1">
    <citation type="submission" date="2023-03" db="EMBL/GenBank/DDBJ databases">
        <authorList>
            <person name="Julca I."/>
        </authorList>
    </citation>
    <scope>NUCLEOTIDE SEQUENCE</scope>
</reference>
<keyword evidence="4" id="KW-1185">Reference proteome</keyword>
<dbReference type="PANTHER" id="PTHR44259">
    <property type="entry name" value="OS07G0183000 PROTEIN-RELATED"/>
    <property type="match status" value="1"/>
</dbReference>
<keyword evidence="1" id="KW-0812">Transmembrane</keyword>
<accession>A0AAV1CFU5</accession>
<organism evidence="3 4">
    <name type="scientific">Oldenlandia corymbosa var. corymbosa</name>
    <dbReference type="NCBI Taxonomy" id="529605"/>
    <lineage>
        <taxon>Eukaryota</taxon>
        <taxon>Viridiplantae</taxon>
        <taxon>Streptophyta</taxon>
        <taxon>Embryophyta</taxon>
        <taxon>Tracheophyta</taxon>
        <taxon>Spermatophyta</taxon>
        <taxon>Magnoliopsida</taxon>
        <taxon>eudicotyledons</taxon>
        <taxon>Gunneridae</taxon>
        <taxon>Pentapetalae</taxon>
        <taxon>asterids</taxon>
        <taxon>lamiids</taxon>
        <taxon>Gentianales</taxon>
        <taxon>Rubiaceae</taxon>
        <taxon>Rubioideae</taxon>
        <taxon>Spermacoceae</taxon>
        <taxon>Hedyotis-Oldenlandia complex</taxon>
        <taxon>Oldenlandia</taxon>
    </lineage>
</organism>
<evidence type="ECO:0000256" key="1">
    <source>
        <dbReference type="SAM" id="Phobius"/>
    </source>
</evidence>
<dbReference type="InterPro" id="IPR005174">
    <property type="entry name" value="KIB1-4_b-propeller"/>
</dbReference>
<dbReference type="Pfam" id="PF03478">
    <property type="entry name" value="Beta-prop_KIB1-4"/>
    <property type="match status" value="1"/>
</dbReference>
<keyword evidence="1" id="KW-0472">Membrane</keyword>
<feature type="domain" description="KIB1-4 beta-propeller" evidence="2">
    <location>
        <begin position="82"/>
        <end position="263"/>
    </location>
</feature>
<proteinExistence type="predicted"/>
<name>A0AAV1CFU5_OLDCO</name>
<sequence length="283" mass="31332">MSLVFRGVCASWRSAATEAKFVNPLKGVPLLMLAEKKDSDEREFYSLSRRKIAMRLSLPEIKGRRCMEARFGWLLTVSISAVIYNGGTALGFWRSGDLKWTENGKFFAVDAGGTVCVWDESSRMVTYDECQPAMVADVLLSIRQLFVGIKEAYLLESSSGELIVVTRDGVGRREDSTYGVKNFEVIRLDVTKCLWEKIATLGADAIFVGHSAARSVVASMYPDATKPDCIYFTDDCFEAYTYSETFSGGGRLGLGGGEDMGIYCLEDGSIRFSNVESFSLYVH</sequence>
<evidence type="ECO:0000313" key="3">
    <source>
        <dbReference type="EMBL" id="CAI9094023.1"/>
    </source>
</evidence>
<evidence type="ECO:0000313" key="4">
    <source>
        <dbReference type="Proteomes" id="UP001161247"/>
    </source>
</evidence>
<dbReference type="PANTHER" id="PTHR44259:SF108">
    <property type="entry name" value="F-BOX PROTEIN SKIP23-LIKE"/>
    <property type="match status" value="1"/>
</dbReference>
<dbReference type="InterPro" id="IPR050942">
    <property type="entry name" value="F-box_BR-signaling"/>
</dbReference>
<dbReference type="Proteomes" id="UP001161247">
    <property type="component" value="Chromosome 2"/>
</dbReference>
<feature type="transmembrane region" description="Helical" evidence="1">
    <location>
        <begin position="71"/>
        <end position="93"/>
    </location>
</feature>
<keyword evidence="1" id="KW-1133">Transmembrane helix</keyword>
<dbReference type="EMBL" id="OX459119">
    <property type="protein sequence ID" value="CAI9094023.1"/>
    <property type="molecule type" value="Genomic_DNA"/>
</dbReference>
<protein>
    <submittedName>
        <fullName evidence="3">OLC1v1029662C1</fullName>
    </submittedName>
</protein>
<dbReference type="AlphaFoldDB" id="A0AAV1CFU5"/>